<dbReference type="EMBL" id="BMEY01000001">
    <property type="protein sequence ID" value="GGA61054.1"/>
    <property type="molecule type" value="Genomic_DNA"/>
</dbReference>
<reference evidence="2" key="2">
    <citation type="submission" date="2020-09" db="EMBL/GenBank/DDBJ databases">
        <authorList>
            <person name="Sun Q."/>
            <person name="Zhou Y."/>
        </authorList>
    </citation>
    <scope>NUCLEOTIDE SEQUENCE</scope>
    <source>
        <strain evidence="2">CGMCC 1.12408</strain>
    </source>
</reference>
<organism evidence="2 3">
    <name type="scientific">Ornithinibacillus halotolerans</name>
    <dbReference type="NCBI Taxonomy" id="1274357"/>
    <lineage>
        <taxon>Bacteria</taxon>
        <taxon>Bacillati</taxon>
        <taxon>Bacillota</taxon>
        <taxon>Bacilli</taxon>
        <taxon>Bacillales</taxon>
        <taxon>Bacillaceae</taxon>
        <taxon>Ornithinibacillus</taxon>
    </lineage>
</organism>
<keyword evidence="3" id="KW-1185">Reference proteome</keyword>
<feature type="transmembrane region" description="Helical" evidence="1">
    <location>
        <begin position="70"/>
        <end position="88"/>
    </location>
</feature>
<keyword evidence="1" id="KW-1133">Transmembrane helix</keyword>
<comment type="caution">
    <text evidence="2">The sequence shown here is derived from an EMBL/GenBank/DDBJ whole genome shotgun (WGS) entry which is preliminary data.</text>
</comment>
<keyword evidence="1" id="KW-0812">Transmembrane</keyword>
<dbReference type="Pfam" id="PF12822">
    <property type="entry name" value="ECF_trnsprt"/>
    <property type="match status" value="1"/>
</dbReference>
<feature type="transmembrane region" description="Helical" evidence="1">
    <location>
        <begin position="35"/>
        <end position="58"/>
    </location>
</feature>
<dbReference type="InterPro" id="IPR024529">
    <property type="entry name" value="ECF_trnsprt_substrate-spec"/>
</dbReference>
<dbReference type="RefSeq" id="WP_188382748.1">
    <property type="nucleotide sequence ID" value="NZ_BMEY01000001.1"/>
</dbReference>
<reference evidence="2" key="1">
    <citation type="journal article" date="2014" name="Int. J. Syst. Evol. Microbiol.">
        <title>Complete genome sequence of Corynebacterium casei LMG S-19264T (=DSM 44701T), isolated from a smear-ripened cheese.</title>
        <authorList>
            <consortium name="US DOE Joint Genome Institute (JGI-PGF)"/>
            <person name="Walter F."/>
            <person name="Albersmeier A."/>
            <person name="Kalinowski J."/>
            <person name="Ruckert C."/>
        </authorList>
    </citation>
    <scope>NUCLEOTIDE SEQUENCE</scope>
    <source>
        <strain evidence="2">CGMCC 1.12408</strain>
    </source>
</reference>
<dbReference type="GO" id="GO:0022857">
    <property type="term" value="F:transmembrane transporter activity"/>
    <property type="evidence" value="ECO:0007669"/>
    <property type="project" value="InterPro"/>
</dbReference>
<gene>
    <name evidence="2" type="ORF">GCM10008025_01310</name>
</gene>
<name>A0A916W1Z9_9BACI</name>
<proteinExistence type="predicted"/>
<dbReference type="Proteomes" id="UP000613512">
    <property type="component" value="Unassembled WGS sequence"/>
</dbReference>
<feature type="transmembrane region" description="Helical" evidence="1">
    <location>
        <begin position="6"/>
        <end position="23"/>
    </location>
</feature>
<evidence type="ECO:0000256" key="1">
    <source>
        <dbReference type="SAM" id="Phobius"/>
    </source>
</evidence>
<protein>
    <recommendedName>
        <fullName evidence="4">ECF transporter S component</fullName>
    </recommendedName>
</protein>
<dbReference type="AlphaFoldDB" id="A0A916W1Z9"/>
<evidence type="ECO:0000313" key="3">
    <source>
        <dbReference type="Proteomes" id="UP000613512"/>
    </source>
</evidence>
<keyword evidence="1" id="KW-0472">Membrane</keyword>
<accession>A0A916W1Z9</accession>
<feature type="transmembrane region" description="Helical" evidence="1">
    <location>
        <begin position="95"/>
        <end position="120"/>
    </location>
</feature>
<sequence length="168" mass="18480">MNIYKITLLALLATIAVVGRIATGYIPNFQPVTSVIIIGGLYLGPIAGIILALLITFITNMVFGTGIWTIWQIVSWGLIGVISGLIGMKVKKVPFFVLIILSIFSGYLFGFIMSLTSYQITGHSFLAYYLVGLPFDTSHAIGNALFMILLYPVVARVFERYIKIHLSD</sequence>
<evidence type="ECO:0008006" key="4">
    <source>
        <dbReference type="Google" id="ProtNLM"/>
    </source>
</evidence>
<feature type="transmembrane region" description="Helical" evidence="1">
    <location>
        <begin position="140"/>
        <end position="158"/>
    </location>
</feature>
<dbReference type="Gene3D" id="1.10.1760.20">
    <property type="match status" value="1"/>
</dbReference>
<evidence type="ECO:0000313" key="2">
    <source>
        <dbReference type="EMBL" id="GGA61054.1"/>
    </source>
</evidence>